<feature type="compositionally biased region" description="Basic and acidic residues" evidence="1">
    <location>
        <begin position="1"/>
        <end position="22"/>
    </location>
</feature>
<gene>
    <name evidence="3" type="ORF">CO057_01415</name>
</gene>
<dbReference type="EMBL" id="PFSI01000022">
    <property type="protein sequence ID" value="PJC24703.1"/>
    <property type="molecule type" value="Genomic_DNA"/>
</dbReference>
<accession>A0A2M8EPN0</accession>
<feature type="region of interest" description="Disordered" evidence="1">
    <location>
        <begin position="1"/>
        <end position="53"/>
    </location>
</feature>
<evidence type="ECO:0000313" key="4">
    <source>
        <dbReference type="Proteomes" id="UP000230251"/>
    </source>
</evidence>
<dbReference type="InterPro" id="IPR026363">
    <property type="entry name" value="CxxC-x17-CxxC_dom"/>
</dbReference>
<name>A0A2M8EPN0_9BACT</name>
<dbReference type="AlphaFoldDB" id="A0A2M8EPN0"/>
<feature type="domain" description="CxxC-x17-CxxC" evidence="2">
    <location>
        <begin position="48"/>
        <end position="80"/>
    </location>
</feature>
<reference evidence="4" key="1">
    <citation type="submission" date="2017-09" db="EMBL/GenBank/DDBJ databases">
        <title>Depth-based differentiation of microbial function through sediment-hosted aquifers and enrichment of novel symbionts in the deep terrestrial subsurface.</title>
        <authorList>
            <person name="Probst A.J."/>
            <person name="Ladd B."/>
            <person name="Jarett J.K."/>
            <person name="Geller-Mcgrath D.E."/>
            <person name="Sieber C.M.K."/>
            <person name="Emerson J.B."/>
            <person name="Anantharaman K."/>
            <person name="Thomas B.C."/>
            <person name="Malmstrom R."/>
            <person name="Stieglmeier M."/>
            <person name="Klingl A."/>
            <person name="Woyke T."/>
            <person name="Ryan C.M."/>
            <person name="Banfield J.F."/>
        </authorList>
    </citation>
    <scope>NUCLEOTIDE SEQUENCE [LARGE SCALE GENOMIC DNA]</scope>
</reference>
<sequence>MKKFNDRKSSGGYRSDDRKSPRDGSGSWGRGGDRDSRDSRDSRDDRPQMHSAVCSDCDKRCEVPFKPNGRKPVLCSDCFEGGDGARSSFSKPRDRAPKSDGNFEIVKQLKGLNEKMDKLIRLLTEFDEIEEDESDDEEFVIEDKEESDEE</sequence>
<dbReference type="Pfam" id="PF23477">
    <property type="entry name" value="zf_Tbcl_2"/>
    <property type="match status" value="1"/>
</dbReference>
<feature type="region of interest" description="Disordered" evidence="1">
    <location>
        <begin position="130"/>
        <end position="150"/>
    </location>
</feature>
<dbReference type="Proteomes" id="UP000230251">
    <property type="component" value="Unassembled WGS sequence"/>
</dbReference>
<protein>
    <recommendedName>
        <fullName evidence="2">CxxC-x17-CxxC domain-containing protein</fullName>
    </recommendedName>
</protein>
<proteinExistence type="predicted"/>
<evidence type="ECO:0000259" key="2">
    <source>
        <dbReference type="Pfam" id="PF23477"/>
    </source>
</evidence>
<comment type="caution">
    <text evidence="3">The sequence shown here is derived from an EMBL/GenBank/DDBJ whole genome shotgun (WGS) entry which is preliminary data.</text>
</comment>
<feature type="compositionally biased region" description="Basic and acidic residues" evidence="1">
    <location>
        <begin position="31"/>
        <end position="48"/>
    </location>
</feature>
<organism evidence="3 4">
    <name type="scientific">Candidatus Uhrbacteria bacterium CG_4_9_14_0_2_um_filter_41_50</name>
    <dbReference type="NCBI Taxonomy" id="1975031"/>
    <lineage>
        <taxon>Bacteria</taxon>
        <taxon>Candidatus Uhriibacteriota</taxon>
    </lineage>
</organism>
<dbReference type="NCBIfam" id="TIGR04272">
    <property type="entry name" value="cxxc_cxxc_Mbark"/>
    <property type="match status" value="1"/>
</dbReference>
<evidence type="ECO:0000256" key="1">
    <source>
        <dbReference type="SAM" id="MobiDB-lite"/>
    </source>
</evidence>
<evidence type="ECO:0000313" key="3">
    <source>
        <dbReference type="EMBL" id="PJC24703.1"/>
    </source>
</evidence>